<dbReference type="InterPro" id="IPR005324">
    <property type="entry name" value="Ribosomal_uS5_C"/>
</dbReference>
<evidence type="ECO:0000256" key="6">
    <source>
        <dbReference type="ARBA" id="ARBA00037226"/>
    </source>
</evidence>
<dbReference type="GO" id="GO:0006412">
    <property type="term" value="P:translation"/>
    <property type="evidence" value="ECO:0007669"/>
    <property type="project" value="InterPro"/>
</dbReference>
<evidence type="ECO:0000259" key="10">
    <source>
        <dbReference type="PROSITE" id="PS50881"/>
    </source>
</evidence>
<dbReference type="PANTHER" id="PTHR48277">
    <property type="entry name" value="MITOCHONDRIAL RIBOSOMAL PROTEIN S5"/>
    <property type="match status" value="1"/>
</dbReference>
<evidence type="ECO:0000313" key="11">
    <source>
        <dbReference type="EMBL" id="KIW60758.1"/>
    </source>
</evidence>
<dbReference type="AlphaFoldDB" id="A0A0D2EYE3"/>
<comment type="function">
    <text evidence="6">Component of the mitochondrial ribosome (mitoribosome), a dedicated translation machinery responsible for the synthesis of mitochondrial genome-encoded proteins, including at least some of the essential transmembrane subunits of the mitochondrial respiratory chain. The mitoribosomes are attached to the mitochondrial inner membrane and translation products are cotranslationally integrated into the membrane.</text>
</comment>
<dbReference type="InterPro" id="IPR013810">
    <property type="entry name" value="Ribosomal_uS5_N"/>
</dbReference>
<dbReference type="PROSITE" id="PS50881">
    <property type="entry name" value="S5_DSRBD"/>
    <property type="match status" value="1"/>
</dbReference>
<comment type="similarity">
    <text evidence="2 9">Belongs to the universal ribosomal protein uS5 family.</text>
</comment>
<dbReference type="InterPro" id="IPR014721">
    <property type="entry name" value="Ribsml_uS5_D2-typ_fold_subgr"/>
</dbReference>
<evidence type="ECO:0000256" key="9">
    <source>
        <dbReference type="RuleBase" id="RU003823"/>
    </source>
</evidence>
<dbReference type="PANTHER" id="PTHR48277:SF1">
    <property type="entry name" value="MITOCHONDRIAL RIBOSOMAL PROTEIN S5"/>
    <property type="match status" value="1"/>
</dbReference>
<evidence type="ECO:0000313" key="12">
    <source>
        <dbReference type="Proteomes" id="UP000054342"/>
    </source>
</evidence>
<dbReference type="FunFam" id="3.30.230.10:FF:000041">
    <property type="entry name" value="37S ribosomal protein S5"/>
    <property type="match status" value="1"/>
</dbReference>
<dbReference type="InterPro" id="IPR018192">
    <property type="entry name" value="Ribosomal_uS5_N_CS"/>
</dbReference>
<reference evidence="11 12" key="1">
    <citation type="submission" date="2015-01" db="EMBL/GenBank/DDBJ databases">
        <title>The Genome Sequence of Exophiala xenobiotica CBS118157.</title>
        <authorList>
            <consortium name="The Broad Institute Genomics Platform"/>
            <person name="Cuomo C."/>
            <person name="de Hoog S."/>
            <person name="Gorbushina A."/>
            <person name="Stielow B."/>
            <person name="Teixiera M."/>
            <person name="Abouelleil A."/>
            <person name="Chapman S.B."/>
            <person name="Priest M."/>
            <person name="Young S.K."/>
            <person name="Wortman J."/>
            <person name="Nusbaum C."/>
            <person name="Birren B."/>
        </authorList>
    </citation>
    <scope>NUCLEOTIDE SEQUENCE [LARGE SCALE GENOMIC DNA]</scope>
    <source>
        <strain evidence="11 12">CBS 118157</strain>
    </source>
</reference>
<gene>
    <name evidence="11" type="ORF">PV05_00951</name>
</gene>
<dbReference type="EMBL" id="KN847317">
    <property type="protein sequence ID" value="KIW60758.1"/>
    <property type="molecule type" value="Genomic_DNA"/>
</dbReference>
<dbReference type="HOGENOM" id="CLU_037994_1_0_1"/>
<dbReference type="SUPFAM" id="SSF54211">
    <property type="entry name" value="Ribosomal protein S5 domain 2-like"/>
    <property type="match status" value="1"/>
</dbReference>
<name>A0A0D2EYE3_9EURO</name>
<protein>
    <recommendedName>
        <fullName evidence="7">Small ribosomal subunit protein uS5m</fullName>
    </recommendedName>
</protein>
<proteinExistence type="inferred from homology"/>
<dbReference type="InterPro" id="IPR020568">
    <property type="entry name" value="Ribosomal_Su5_D2-typ_SF"/>
</dbReference>
<evidence type="ECO:0000256" key="2">
    <source>
        <dbReference type="ARBA" id="ARBA00008945"/>
    </source>
</evidence>
<dbReference type="GO" id="GO:0005763">
    <property type="term" value="C:mitochondrial small ribosomal subunit"/>
    <property type="evidence" value="ECO:0007669"/>
    <property type="project" value="UniProtKB-ARBA"/>
</dbReference>
<dbReference type="Proteomes" id="UP000054342">
    <property type="component" value="Unassembled WGS sequence"/>
</dbReference>
<evidence type="ECO:0000256" key="1">
    <source>
        <dbReference type="ARBA" id="ARBA00004173"/>
    </source>
</evidence>
<evidence type="ECO:0000256" key="7">
    <source>
        <dbReference type="ARBA" id="ARBA00039335"/>
    </source>
</evidence>
<dbReference type="InterPro" id="IPR000851">
    <property type="entry name" value="Ribosomal_uS5"/>
</dbReference>
<evidence type="ECO:0000256" key="8">
    <source>
        <dbReference type="PROSITE-ProRule" id="PRU00268"/>
    </source>
</evidence>
<evidence type="ECO:0000256" key="3">
    <source>
        <dbReference type="ARBA" id="ARBA00022980"/>
    </source>
</evidence>
<organism evidence="11 12">
    <name type="scientific">Exophiala xenobiotica</name>
    <dbReference type="NCBI Taxonomy" id="348802"/>
    <lineage>
        <taxon>Eukaryota</taxon>
        <taxon>Fungi</taxon>
        <taxon>Dikarya</taxon>
        <taxon>Ascomycota</taxon>
        <taxon>Pezizomycotina</taxon>
        <taxon>Eurotiomycetes</taxon>
        <taxon>Chaetothyriomycetidae</taxon>
        <taxon>Chaetothyriales</taxon>
        <taxon>Herpotrichiellaceae</taxon>
        <taxon>Exophiala</taxon>
    </lineage>
</organism>
<dbReference type="STRING" id="348802.A0A0D2EYE3"/>
<accession>A0A0D2EYE3</accession>
<dbReference type="RefSeq" id="XP_013321342.1">
    <property type="nucleotide sequence ID" value="XM_013465888.1"/>
</dbReference>
<dbReference type="PROSITE" id="PS00585">
    <property type="entry name" value="RIBOSOMAL_S5"/>
    <property type="match status" value="1"/>
</dbReference>
<dbReference type="Gene3D" id="3.30.230.10">
    <property type="match status" value="1"/>
</dbReference>
<dbReference type="Pfam" id="PF03719">
    <property type="entry name" value="Ribosomal_S5_C"/>
    <property type="match status" value="1"/>
</dbReference>
<keyword evidence="5 8" id="KW-0687">Ribonucleoprotein</keyword>
<dbReference type="FunFam" id="3.30.160.20:FF:000022">
    <property type="entry name" value="28S ribosomal protein S5, mitochondrial"/>
    <property type="match status" value="1"/>
</dbReference>
<sequence length="403" mass="45598">MSVARSSECVFCLFSRSSRPASAARRQFHSSPIHQKRKPRFPSVKAVFNEIDIDKAGKEFLEAADGAASQKYSPEQRAAIQAAQKIIDPEKLQQQTGNRTDPWRVRYYDDLAKINPVVDKPVKQPWTNLDENSRLKTDEEFEDDLVKLMHEIPSPRHPNDFDPKLWDKFDENLRLTVGKEEAERRPRTALAPDLPDISPKVVKKKVTNKDGEVVQEEPPSAALVMLMQMTGYTKEDIAKLRVRTVIVHSVANQTRLGKIRKFYVLSVAGNGNGMVGIGEGKGVEIQDAYIQSQYRAIRSMKPIMRYEDRTTFGDLSAKFSATELELYARPPGFGLRCQKYIWEVCKAAGIHDLAARVTRSRNPMNTVKATVQALMGQKHPEDIARARGKKLVDVRKVYYAGQT</sequence>
<dbReference type="GO" id="GO:0003735">
    <property type="term" value="F:structural constituent of ribosome"/>
    <property type="evidence" value="ECO:0007669"/>
    <property type="project" value="UniProtKB-UniRule"/>
</dbReference>
<evidence type="ECO:0000256" key="5">
    <source>
        <dbReference type="ARBA" id="ARBA00023274"/>
    </source>
</evidence>
<dbReference type="Pfam" id="PF00333">
    <property type="entry name" value="Ribosomal_S5"/>
    <property type="match status" value="1"/>
</dbReference>
<dbReference type="Gene3D" id="3.30.160.20">
    <property type="match status" value="1"/>
</dbReference>
<dbReference type="GO" id="GO:0003723">
    <property type="term" value="F:RNA binding"/>
    <property type="evidence" value="ECO:0007669"/>
    <property type="project" value="InterPro"/>
</dbReference>
<comment type="subcellular location">
    <subcellularLocation>
        <location evidence="1">Mitochondrion</location>
    </subcellularLocation>
</comment>
<keyword evidence="4" id="KW-0496">Mitochondrion</keyword>
<keyword evidence="12" id="KW-1185">Reference proteome</keyword>
<keyword evidence="3 8" id="KW-0689">Ribosomal protein</keyword>
<dbReference type="GeneID" id="25322859"/>
<dbReference type="SUPFAM" id="SSF54768">
    <property type="entry name" value="dsRNA-binding domain-like"/>
    <property type="match status" value="1"/>
</dbReference>
<feature type="domain" description="S5 DRBM" evidence="10">
    <location>
        <begin position="240"/>
        <end position="303"/>
    </location>
</feature>
<dbReference type="OrthoDB" id="309483at2759"/>
<evidence type="ECO:0000256" key="4">
    <source>
        <dbReference type="ARBA" id="ARBA00023128"/>
    </source>
</evidence>